<keyword evidence="1" id="KW-0560">Oxidoreductase</keyword>
<name>A0AA39ZF37_9PEZI</name>
<evidence type="ECO:0000313" key="2">
    <source>
        <dbReference type="EMBL" id="KAK0669835.1"/>
    </source>
</evidence>
<evidence type="ECO:0000313" key="3">
    <source>
        <dbReference type="Proteomes" id="UP001174997"/>
    </source>
</evidence>
<dbReference type="PRINTS" id="PR00081">
    <property type="entry name" value="GDHRDH"/>
</dbReference>
<dbReference type="EMBL" id="JAULSY010000038">
    <property type="protein sequence ID" value="KAK0669835.1"/>
    <property type="molecule type" value="Genomic_DNA"/>
</dbReference>
<dbReference type="Proteomes" id="UP001174997">
    <property type="component" value="Unassembled WGS sequence"/>
</dbReference>
<dbReference type="GO" id="GO:0016491">
    <property type="term" value="F:oxidoreductase activity"/>
    <property type="evidence" value="ECO:0007669"/>
    <property type="project" value="UniProtKB-KW"/>
</dbReference>
<dbReference type="SUPFAM" id="SSF51735">
    <property type="entry name" value="NAD(P)-binding Rossmann-fold domains"/>
    <property type="match status" value="1"/>
</dbReference>
<sequence>MYKYSITPSKQASLLRYLYQQATFKPALVHNVNLAGQTAIVTGANSGVGFEISRQLLDLGLSRLILAVRDGAKGAAAAENLLLKSDGSKRESDTAIEVWKLDLFDYNSVVAFAKRAKETLERLDIIMLNAAMGVPSKRAFHPDTKHDGILQVNYLSTALLAILLLPVVKKTRQSQPCPSRITFTSSEASAWAKFPLGKDTPILEALDKPDENADLADGMFTSKLLGQFFLRELAKRVPVELAVINGASPGMVNDSECGWGIPRRFRRGWLGTHAAVGCGEETHGEFLSFQKVVPMAPVIYTSKGESISAQLWRETMEEFRFANVESIIGSLNG</sequence>
<dbReference type="Pfam" id="PF00106">
    <property type="entry name" value="adh_short"/>
    <property type="match status" value="1"/>
</dbReference>
<gene>
    <name evidence="2" type="ORF">QBC41DRAFT_355494</name>
</gene>
<evidence type="ECO:0000256" key="1">
    <source>
        <dbReference type="ARBA" id="ARBA00023002"/>
    </source>
</evidence>
<dbReference type="AlphaFoldDB" id="A0AA39ZF37"/>
<keyword evidence="3" id="KW-1185">Reference proteome</keyword>
<comment type="caution">
    <text evidence="2">The sequence shown here is derived from an EMBL/GenBank/DDBJ whole genome shotgun (WGS) entry which is preliminary data.</text>
</comment>
<reference evidence="2" key="1">
    <citation type="submission" date="2023-06" db="EMBL/GenBank/DDBJ databases">
        <title>Genome-scale phylogeny and comparative genomics of the fungal order Sordariales.</title>
        <authorList>
            <consortium name="Lawrence Berkeley National Laboratory"/>
            <person name="Hensen N."/>
            <person name="Bonometti L."/>
            <person name="Westerberg I."/>
            <person name="Brannstrom I.O."/>
            <person name="Guillou S."/>
            <person name="Cros-Aarteil S."/>
            <person name="Calhoun S."/>
            <person name="Haridas S."/>
            <person name="Kuo A."/>
            <person name="Mondo S."/>
            <person name="Pangilinan J."/>
            <person name="Riley R."/>
            <person name="Labutti K."/>
            <person name="Andreopoulos B."/>
            <person name="Lipzen A."/>
            <person name="Chen C."/>
            <person name="Yanf M."/>
            <person name="Daum C."/>
            <person name="Ng V."/>
            <person name="Clum A."/>
            <person name="Steindorff A."/>
            <person name="Ohm R."/>
            <person name="Martin F."/>
            <person name="Silar P."/>
            <person name="Natvig D."/>
            <person name="Lalanne C."/>
            <person name="Gautier V."/>
            <person name="Ament-Velasquez S.L."/>
            <person name="Kruys A."/>
            <person name="Hutchinson M.I."/>
            <person name="Powell A.J."/>
            <person name="Barry K."/>
            <person name="Miller A.N."/>
            <person name="Grigoriev I.V."/>
            <person name="Debuchy R."/>
            <person name="Gladieux P."/>
            <person name="Thoren M.H."/>
            <person name="Johannesson H."/>
        </authorList>
    </citation>
    <scope>NUCLEOTIDE SEQUENCE</scope>
    <source>
        <strain evidence="2">CBS 307.81</strain>
    </source>
</reference>
<dbReference type="InterPro" id="IPR036291">
    <property type="entry name" value="NAD(P)-bd_dom_sf"/>
</dbReference>
<dbReference type="InterPro" id="IPR002347">
    <property type="entry name" value="SDR_fam"/>
</dbReference>
<accession>A0AA39ZF37</accession>
<dbReference type="Gene3D" id="3.40.50.720">
    <property type="entry name" value="NAD(P)-binding Rossmann-like Domain"/>
    <property type="match status" value="1"/>
</dbReference>
<protein>
    <submittedName>
        <fullName evidence="2">Short chain dehydrogenase</fullName>
    </submittedName>
</protein>
<proteinExistence type="predicted"/>
<organism evidence="2 3">
    <name type="scientific">Cercophora samala</name>
    <dbReference type="NCBI Taxonomy" id="330535"/>
    <lineage>
        <taxon>Eukaryota</taxon>
        <taxon>Fungi</taxon>
        <taxon>Dikarya</taxon>
        <taxon>Ascomycota</taxon>
        <taxon>Pezizomycotina</taxon>
        <taxon>Sordariomycetes</taxon>
        <taxon>Sordariomycetidae</taxon>
        <taxon>Sordariales</taxon>
        <taxon>Lasiosphaeriaceae</taxon>
        <taxon>Cercophora</taxon>
    </lineage>
</organism>
<dbReference type="PANTHER" id="PTHR43157">
    <property type="entry name" value="PHOSPHATIDYLINOSITOL-GLYCAN BIOSYNTHESIS CLASS F PROTEIN-RELATED"/>
    <property type="match status" value="1"/>
</dbReference>
<dbReference type="PANTHER" id="PTHR43157:SF31">
    <property type="entry name" value="PHOSPHATIDYLINOSITOL-GLYCAN BIOSYNTHESIS CLASS F PROTEIN"/>
    <property type="match status" value="1"/>
</dbReference>